<keyword evidence="2" id="KW-1185">Reference proteome</keyword>
<name>A0ACC1A9I4_9ROSI</name>
<evidence type="ECO:0000313" key="2">
    <source>
        <dbReference type="Proteomes" id="UP001164250"/>
    </source>
</evidence>
<dbReference type="Proteomes" id="UP001164250">
    <property type="component" value="Chromosome 12"/>
</dbReference>
<proteinExistence type="predicted"/>
<protein>
    <submittedName>
        <fullName evidence="1">Uncharacterized protein</fullName>
    </submittedName>
</protein>
<comment type="caution">
    <text evidence="1">The sequence shown here is derived from an EMBL/GenBank/DDBJ whole genome shotgun (WGS) entry which is preliminary data.</text>
</comment>
<sequence length="102" mass="11518">MMGDLQVRLHTTRPLVDLWEVVGGNEVTQPEEDANGVLCKWKIKLGLNTEVLLLLYKDGRLNLHLLENLLVGQEAMAKQMAGVSLKGEEEALYINKSKRNFE</sequence>
<accession>A0ACC1A9I4</accession>
<organism evidence="1 2">
    <name type="scientific">Pistacia atlantica</name>
    <dbReference type="NCBI Taxonomy" id="434234"/>
    <lineage>
        <taxon>Eukaryota</taxon>
        <taxon>Viridiplantae</taxon>
        <taxon>Streptophyta</taxon>
        <taxon>Embryophyta</taxon>
        <taxon>Tracheophyta</taxon>
        <taxon>Spermatophyta</taxon>
        <taxon>Magnoliopsida</taxon>
        <taxon>eudicotyledons</taxon>
        <taxon>Gunneridae</taxon>
        <taxon>Pentapetalae</taxon>
        <taxon>rosids</taxon>
        <taxon>malvids</taxon>
        <taxon>Sapindales</taxon>
        <taxon>Anacardiaceae</taxon>
        <taxon>Pistacia</taxon>
    </lineage>
</organism>
<reference evidence="2" key="1">
    <citation type="journal article" date="2023" name="G3 (Bethesda)">
        <title>Genome assembly and association tests identify interacting loci associated with vigor, precocity, and sex in interspecific pistachio rootstocks.</title>
        <authorList>
            <person name="Palmer W."/>
            <person name="Jacygrad E."/>
            <person name="Sagayaradj S."/>
            <person name="Cavanaugh K."/>
            <person name="Han R."/>
            <person name="Bertier L."/>
            <person name="Beede B."/>
            <person name="Kafkas S."/>
            <person name="Golino D."/>
            <person name="Preece J."/>
            <person name="Michelmore R."/>
        </authorList>
    </citation>
    <scope>NUCLEOTIDE SEQUENCE [LARGE SCALE GENOMIC DNA]</scope>
</reference>
<evidence type="ECO:0000313" key="1">
    <source>
        <dbReference type="EMBL" id="KAJ0083033.1"/>
    </source>
</evidence>
<gene>
    <name evidence="1" type="ORF">Patl1_11228</name>
</gene>
<dbReference type="EMBL" id="CM047908">
    <property type="protein sequence ID" value="KAJ0083033.1"/>
    <property type="molecule type" value="Genomic_DNA"/>
</dbReference>